<dbReference type="GO" id="GO:0004383">
    <property type="term" value="F:guanylate cyclase activity"/>
    <property type="evidence" value="ECO:0007669"/>
    <property type="project" value="UniProtKB-EC"/>
</dbReference>
<dbReference type="InterPro" id="IPR050401">
    <property type="entry name" value="Cyclic_nucleotide_synthase"/>
</dbReference>
<keyword evidence="4" id="KW-1003">Cell membrane</keyword>
<evidence type="ECO:0000313" key="21">
    <source>
        <dbReference type="RefSeq" id="XP_022325510.1"/>
    </source>
</evidence>
<dbReference type="SUPFAM" id="SSF53822">
    <property type="entry name" value="Periplasmic binding protein-like I"/>
    <property type="match status" value="1"/>
</dbReference>
<evidence type="ECO:0000256" key="6">
    <source>
        <dbReference type="ARBA" id="ARBA00022729"/>
    </source>
</evidence>
<dbReference type="InterPro" id="IPR001170">
    <property type="entry name" value="ANPR/GUC"/>
</dbReference>
<evidence type="ECO:0000256" key="15">
    <source>
        <dbReference type="RuleBase" id="RU000405"/>
    </source>
</evidence>
<dbReference type="GeneID" id="111125732"/>
<evidence type="ECO:0000313" key="20">
    <source>
        <dbReference type="Proteomes" id="UP000694844"/>
    </source>
</evidence>
<dbReference type="PRINTS" id="PR00255">
    <property type="entry name" value="NATPEPTIDER"/>
</dbReference>
<dbReference type="PANTHER" id="PTHR11920">
    <property type="entry name" value="GUANYLYL CYCLASE"/>
    <property type="match status" value="1"/>
</dbReference>
<keyword evidence="13 15" id="KW-0456">Lyase</keyword>
<dbReference type="SMART" id="SM00044">
    <property type="entry name" value="CYCc"/>
    <property type="match status" value="1"/>
</dbReference>
<comment type="similarity">
    <text evidence="15">Belongs to the adenylyl cyclase class-4/guanylyl cyclase family.</text>
</comment>
<comment type="catalytic activity">
    <reaction evidence="1 16">
        <text>GTP = 3',5'-cyclic GMP + diphosphate</text>
        <dbReference type="Rhea" id="RHEA:13665"/>
        <dbReference type="ChEBI" id="CHEBI:33019"/>
        <dbReference type="ChEBI" id="CHEBI:37565"/>
        <dbReference type="ChEBI" id="CHEBI:57746"/>
        <dbReference type="EC" id="4.6.1.2"/>
    </reaction>
</comment>
<dbReference type="SUPFAM" id="SSF56112">
    <property type="entry name" value="Protein kinase-like (PK-like)"/>
    <property type="match status" value="1"/>
</dbReference>
<dbReference type="GO" id="GO:0004016">
    <property type="term" value="F:adenylate cyclase activity"/>
    <property type="evidence" value="ECO:0007669"/>
    <property type="project" value="TreeGrafter"/>
</dbReference>
<dbReference type="SUPFAM" id="SSF55073">
    <property type="entry name" value="Nucleotide cyclase"/>
    <property type="match status" value="1"/>
</dbReference>
<dbReference type="InterPro" id="IPR028082">
    <property type="entry name" value="Peripla_BP_I"/>
</dbReference>
<keyword evidence="11" id="KW-0675">Receptor</keyword>
<keyword evidence="10 17" id="KW-0472">Membrane</keyword>
<dbReference type="InterPro" id="IPR029787">
    <property type="entry name" value="Nucleotide_cyclase"/>
</dbReference>
<feature type="domain" description="Protein kinase" evidence="18">
    <location>
        <begin position="350"/>
        <end position="629"/>
    </location>
</feature>
<dbReference type="InterPro" id="IPR011009">
    <property type="entry name" value="Kinase-like_dom_sf"/>
</dbReference>
<evidence type="ECO:0000259" key="18">
    <source>
        <dbReference type="PROSITE" id="PS50011"/>
    </source>
</evidence>
<dbReference type="CDD" id="cd07302">
    <property type="entry name" value="CHD"/>
    <property type="match status" value="1"/>
</dbReference>
<evidence type="ECO:0000256" key="16">
    <source>
        <dbReference type="RuleBase" id="RU003431"/>
    </source>
</evidence>
<dbReference type="PROSITE" id="PS50125">
    <property type="entry name" value="GUANYLATE_CYCLASE_2"/>
    <property type="match status" value="1"/>
</dbReference>
<dbReference type="GO" id="GO:0005886">
    <property type="term" value="C:plasma membrane"/>
    <property type="evidence" value="ECO:0007669"/>
    <property type="project" value="UniProtKB-SubCell"/>
</dbReference>
<name>A0A8B8DCV1_CRAVI</name>
<evidence type="ECO:0000256" key="10">
    <source>
        <dbReference type="ARBA" id="ARBA00023136"/>
    </source>
</evidence>
<evidence type="ECO:0000256" key="5">
    <source>
        <dbReference type="ARBA" id="ARBA00022692"/>
    </source>
</evidence>
<dbReference type="Pfam" id="PF07714">
    <property type="entry name" value="PK_Tyr_Ser-Thr"/>
    <property type="match status" value="1"/>
</dbReference>
<dbReference type="InterPro" id="IPR000719">
    <property type="entry name" value="Prot_kinase_dom"/>
</dbReference>
<dbReference type="PANTHER" id="PTHR11920:SF494">
    <property type="entry name" value="ATRIAL NATRIURETIC PEPTIDE RECEPTOR 2"/>
    <property type="match status" value="1"/>
</dbReference>
<dbReference type="PROSITE" id="PS00452">
    <property type="entry name" value="GUANYLATE_CYCLASE_1"/>
    <property type="match status" value="1"/>
</dbReference>
<dbReference type="AlphaFoldDB" id="A0A8B8DCV1"/>
<accession>A0A8B8DCV1</accession>
<evidence type="ECO:0000256" key="12">
    <source>
        <dbReference type="ARBA" id="ARBA00023180"/>
    </source>
</evidence>
<dbReference type="GO" id="GO:0035556">
    <property type="term" value="P:intracellular signal transduction"/>
    <property type="evidence" value="ECO:0007669"/>
    <property type="project" value="InterPro"/>
</dbReference>
<keyword evidence="20" id="KW-1185">Reference proteome</keyword>
<dbReference type="Gene3D" id="3.40.50.2300">
    <property type="match status" value="2"/>
</dbReference>
<reference evidence="21" key="1">
    <citation type="submission" date="2025-08" db="UniProtKB">
        <authorList>
            <consortium name="RefSeq"/>
        </authorList>
    </citation>
    <scope>IDENTIFICATION</scope>
    <source>
        <tissue evidence="21">Whole sample</tissue>
    </source>
</reference>
<dbReference type="Gene3D" id="6.10.250.780">
    <property type="match status" value="1"/>
</dbReference>
<evidence type="ECO:0000259" key="19">
    <source>
        <dbReference type="PROSITE" id="PS50125"/>
    </source>
</evidence>
<feature type="domain" description="Guanylate cyclase" evidence="19">
    <location>
        <begin position="692"/>
        <end position="822"/>
    </location>
</feature>
<evidence type="ECO:0000256" key="2">
    <source>
        <dbReference type="ARBA" id="ARBA00004251"/>
    </source>
</evidence>
<evidence type="ECO:0000256" key="14">
    <source>
        <dbReference type="ARBA" id="ARBA00023293"/>
    </source>
</evidence>
<dbReference type="Pfam" id="PF00211">
    <property type="entry name" value="Guanylate_cyc"/>
    <property type="match status" value="1"/>
</dbReference>
<dbReference type="EC" id="4.6.1.2" evidence="3 16"/>
<comment type="subcellular location">
    <subcellularLocation>
        <location evidence="2">Cell membrane</location>
        <topology evidence="2">Single-pass type I membrane protein</topology>
    </subcellularLocation>
</comment>
<keyword evidence="6" id="KW-0732">Signal</keyword>
<sequence>MFEWSDVVIYTDFIDNESPAFLRIQGSILWQVFMEAGMRPTLIENYSANPRMSLMKATTVTRVLILLCHNRRLREVLLAAHALGMTNGDFALLYMKTFSPLPSNLWHLPGDNRNEDAKAAYNALLVGMPYKPESVKYVEFEEALKNHSLSKYNYDFDADRTDVNHYVVGYHDAFLIYGEIVREMILEGKNIYDGREFTKRTWNRTYTGLISGNFKINDNGDGEKDFSIHDFDSEGNLHTVGVYFGATAELIMKSNRSIQWPGNKGPPRNRPRCGFTGDDPICFPEESNHVTTIVTTVFCVVILGVVLAGTIAYRRLKLQMDLQGNWWKIPWEVLQTVSEKDSSCNISSKFSLIHLRAENSDDPTKQSRKMNKIFKGSVVSVTPTLTRNFTPARGMLMELLNLRNINCVNLTKFYGLTINNSVLYIITEACSRGTLKDILHNDSCKMNKDLQTSLICDMIKGCCYLHGSSVRFHGNLNSQNCLIDKRFVLKLDGFGLQEIRASAFERDKKQLLYVAPELLRNTYREPNYFVLQSSDVYSFGVIVYEILTRKEPFEDDLQSSSIEDIIGKIKLSTRSPLKLEVEVESEGESSLFAMMYSCLESQADRRPTFAGLSKDSKKNKWGIQGESFLDNLLFRMEEYAYNLERLAEERMHGILDEKRRSEELLYQVLPRTIARDLIRGNTVEAESYQLVTIYFSDIVGFTSISAISTPMQVVDLLNDLYTCFDTVIENFDVYKVETIGDAYMVVSGLPLRNGNEHVVEIAKMSVAILDSVDNFFIRHLPDIKLQARIGIHSGPVCAGVVGSKMPRYCLFGDTVNTASRMESNGEAMKIHVSQTTRDLLILNQSFVLHKRGSMPIKGKGDMTTYWLMAKKNNL</sequence>
<dbReference type="KEGG" id="cvn:111125732"/>
<dbReference type="InterPro" id="IPR001828">
    <property type="entry name" value="ANF_lig-bd_rcpt"/>
</dbReference>
<evidence type="ECO:0000256" key="7">
    <source>
        <dbReference type="ARBA" id="ARBA00022741"/>
    </source>
</evidence>
<dbReference type="GO" id="GO:0007168">
    <property type="term" value="P:receptor guanylyl cyclase signaling pathway"/>
    <property type="evidence" value="ECO:0007669"/>
    <property type="project" value="TreeGrafter"/>
</dbReference>
<organism evidence="20 21">
    <name type="scientific">Crassostrea virginica</name>
    <name type="common">Eastern oyster</name>
    <dbReference type="NCBI Taxonomy" id="6565"/>
    <lineage>
        <taxon>Eukaryota</taxon>
        <taxon>Metazoa</taxon>
        <taxon>Spiralia</taxon>
        <taxon>Lophotrochozoa</taxon>
        <taxon>Mollusca</taxon>
        <taxon>Bivalvia</taxon>
        <taxon>Autobranchia</taxon>
        <taxon>Pteriomorphia</taxon>
        <taxon>Ostreida</taxon>
        <taxon>Ostreoidea</taxon>
        <taxon>Ostreidae</taxon>
        <taxon>Crassostrea</taxon>
    </lineage>
</organism>
<evidence type="ECO:0000256" key="11">
    <source>
        <dbReference type="ARBA" id="ARBA00023170"/>
    </source>
</evidence>
<gene>
    <name evidence="21" type="primary">LOC111125732</name>
</gene>
<feature type="transmembrane region" description="Helical" evidence="17">
    <location>
        <begin position="290"/>
        <end position="313"/>
    </location>
</feature>
<evidence type="ECO:0000256" key="8">
    <source>
        <dbReference type="ARBA" id="ARBA00022989"/>
    </source>
</evidence>
<keyword evidence="5 17" id="KW-0812">Transmembrane</keyword>
<dbReference type="Gene3D" id="3.30.70.1230">
    <property type="entry name" value="Nucleotide cyclase"/>
    <property type="match status" value="1"/>
</dbReference>
<dbReference type="CDD" id="cd06352">
    <property type="entry name" value="PBP1_NPR_GC-like"/>
    <property type="match status" value="1"/>
</dbReference>
<evidence type="ECO:0000256" key="9">
    <source>
        <dbReference type="ARBA" id="ARBA00023134"/>
    </source>
</evidence>
<dbReference type="GO" id="GO:0001653">
    <property type="term" value="F:peptide receptor activity"/>
    <property type="evidence" value="ECO:0007669"/>
    <property type="project" value="TreeGrafter"/>
</dbReference>
<keyword evidence="14 16" id="KW-0141">cGMP biosynthesis</keyword>
<evidence type="ECO:0000256" key="1">
    <source>
        <dbReference type="ARBA" id="ARBA00001436"/>
    </source>
</evidence>
<evidence type="ECO:0000256" key="4">
    <source>
        <dbReference type="ARBA" id="ARBA00022475"/>
    </source>
</evidence>
<dbReference type="Pfam" id="PF01094">
    <property type="entry name" value="ANF_receptor"/>
    <property type="match status" value="1"/>
</dbReference>
<dbReference type="Proteomes" id="UP000694844">
    <property type="component" value="Chromosome 3"/>
</dbReference>
<dbReference type="GO" id="GO:0004672">
    <property type="term" value="F:protein kinase activity"/>
    <property type="evidence" value="ECO:0007669"/>
    <property type="project" value="InterPro"/>
</dbReference>
<keyword evidence="8 17" id="KW-1133">Transmembrane helix</keyword>
<protein>
    <recommendedName>
        <fullName evidence="3 16">Guanylate cyclase</fullName>
        <ecNumber evidence="3 16">4.6.1.2</ecNumber>
    </recommendedName>
</protein>
<dbReference type="Gene3D" id="1.10.510.10">
    <property type="entry name" value="Transferase(Phosphotransferase) domain 1"/>
    <property type="match status" value="1"/>
</dbReference>
<dbReference type="InterPro" id="IPR001054">
    <property type="entry name" value="A/G_cyclase"/>
</dbReference>
<keyword evidence="12" id="KW-0325">Glycoprotein</keyword>
<dbReference type="GO" id="GO:0005525">
    <property type="term" value="F:GTP binding"/>
    <property type="evidence" value="ECO:0007669"/>
    <property type="project" value="UniProtKB-KW"/>
</dbReference>
<evidence type="ECO:0000256" key="13">
    <source>
        <dbReference type="ARBA" id="ARBA00023239"/>
    </source>
</evidence>
<dbReference type="OrthoDB" id="6136634at2759"/>
<proteinExistence type="inferred from homology"/>
<dbReference type="InterPro" id="IPR001245">
    <property type="entry name" value="Ser-Thr/Tyr_kinase_cat_dom"/>
</dbReference>
<dbReference type="InterPro" id="IPR018297">
    <property type="entry name" value="A/G_cyclase_CS"/>
</dbReference>
<keyword evidence="7" id="KW-0547">Nucleotide-binding</keyword>
<dbReference type="GO" id="GO:0005524">
    <property type="term" value="F:ATP binding"/>
    <property type="evidence" value="ECO:0007669"/>
    <property type="project" value="InterPro"/>
</dbReference>
<dbReference type="FunFam" id="3.30.70.1230:FF:000004">
    <property type="entry name" value="Guanylate cyclase"/>
    <property type="match status" value="1"/>
</dbReference>
<evidence type="ECO:0000256" key="3">
    <source>
        <dbReference type="ARBA" id="ARBA00012202"/>
    </source>
</evidence>
<evidence type="ECO:0000256" key="17">
    <source>
        <dbReference type="SAM" id="Phobius"/>
    </source>
</evidence>
<keyword evidence="9" id="KW-0342">GTP-binding</keyword>
<dbReference type="PROSITE" id="PS50011">
    <property type="entry name" value="PROTEIN_KINASE_DOM"/>
    <property type="match status" value="1"/>
</dbReference>
<dbReference type="RefSeq" id="XP_022325510.1">
    <property type="nucleotide sequence ID" value="XM_022469802.1"/>
</dbReference>